<dbReference type="InterPro" id="IPR045865">
    <property type="entry name" value="ACT-like_dom_sf"/>
</dbReference>
<dbReference type="PROSITE" id="PS00671">
    <property type="entry name" value="D_2_HYDROXYACID_DH_3"/>
    <property type="match status" value="1"/>
</dbReference>
<keyword evidence="2" id="KW-0560">Oxidoreductase</keyword>
<comment type="caution">
    <text evidence="6">The sequence shown here is derived from an EMBL/GenBank/DDBJ whole genome shotgun (WGS) entry which is preliminary data.</text>
</comment>
<dbReference type="Pfam" id="PF22629">
    <property type="entry name" value="ACT_AHAS_ss"/>
    <property type="match status" value="1"/>
</dbReference>
<evidence type="ECO:0000313" key="7">
    <source>
        <dbReference type="Proteomes" id="UP001479436"/>
    </source>
</evidence>
<dbReference type="PANTHER" id="PTHR43761">
    <property type="entry name" value="D-ISOMER SPECIFIC 2-HYDROXYACID DEHYDROGENASE FAMILY PROTEIN (AFU_ORTHOLOGUE AFUA_1G13630)"/>
    <property type="match status" value="1"/>
</dbReference>
<dbReference type="InterPro" id="IPR050418">
    <property type="entry name" value="D-iso_2-hydroxyacid_DH_PdxB"/>
</dbReference>
<gene>
    <name evidence="6" type="primary">SER33_3</name>
    <name evidence="6" type="ORF">K7432_017320</name>
</gene>
<dbReference type="InterPro" id="IPR029753">
    <property type="entry name" value="D-isomer_DH_CS"/>
</dbReference>
<keyword evidence="7" id="KW-1185">Reference proteome</keyword>
<dbReference type="CDD" id="cd04901">
    <property type="entry name" value="ACT_3PGDH"/>
    <property type="match status" value="1"/>
</dbReference>
<evidence type="ECO:0000259" key="5">
    <source>
        <dbReference type="PROSITE" id="PS51671"/>
    </source>
</evidence>
<dbReference type="InterPro" id="IPR054480">
    <property type="entry name" value="AHAS_small-like_ACT"/>
</dbReference>
<name>A0ABR2VKJ4_9FUNG</name>
<dbReference type="Gene3D" id="3.30.70.260">
    <property type="match status" value="1"/>
</dbReference>
<evidence type="ECO:0000256" key="2">
    <source>
        <dbReference type="ARBA" id="ARBA00023002"/>
    </source>
</evidence>
<evidence type="ECO:0000256" key="1">
    <source>
        <dbReference type="ARBA" id="ARBA00005854"/>
    </source>
</evidence>
<evidence type="ECO:0000313" key="6">
    <source>
        <dbReference type="EMBL" id="KAK9670877.1"/>
    </source>
</evidence>
<dbReference type="PROSITE" id="PS00670">
    <property type="entry name" value="D_2_HYDROXYACID_DH_2"/>
    <property type="match status" value="1"/>
</dbReference>
<dbReference type="PANTHER" id="PTHR43761:SF1">
    <property type="entry name" value="D-ISOMER SPECIFIC 2-HYDROXYACID DEHYDROGENASE CATALYTIC DOMAIN-CONTAINING PROTEIN-RELATED"/>
    <property type="match status" value="1"/>
</dbReference>
<feature type="domain" description="ACT" evidence="5">
    <location>
        <begin position="172"/>
        <end position="243"/>
    </location>
</feature>
<organism evidence="6 7">
    <name type="scientific">Basidiobolus ranarum</name>
    <dbReference type="NCBI Taxonomy" id="34480"/>
    <lineage>
        <taxon>Eukaryota</taxon>
        <taxon>Fungi</taxon>
        <taxon>Fungi incertae sedis</taxon>
        <taxon>Zoopagomycota</taxon>
        <taxon>Entomophthoromycotina</taxon>
        <taxon>Basidiobolomycetes</taxon>
        <taxon>Basidiobolales</taxon>
        <taxon>Basidiobolaceae</taxon>
        <taxon>Basidiobolus</taxon>
    </lineage>
</organism>
<protein>
    <submittedName>
        <fullName evidence="6">D-3-phosphoglycerate dehydrogenase 2</fullName>
    </submittedName>
</protein>
<dbReference type="Proteomes" id="UP001479436">
    <property type="component" value="Unassembled WGS sequence"/>
</dbReference>
<dbReference type="EMBL" id="JASJQH010010492">
    <property type="protein sequence ID" value="KAK9670877.1"/>
    <property type="molecule type" value="Genomic_DNA"/>
</dbReference>
<comment type="pathway">
    <text evidence="4">Amino-acid biosynthesis.</text>
</comment>
<dbReference type="InterPro" id="IPR002912">
    <property type="entry name" value="ACT_dom"/>
</dbReference>
<evidence type="ECO:0000256" key="4">
    <source>
        <dbReference type="ARBA" id="ARBA00029440"/>
    </source>
</evidence>
<dbReference type="Pfam" id="PF02826">
    <property type="entry name" value="2-Hacid_dh_C"/>
    <property type="match status" value="1"/>
</dbReference>
<dbReference type="InterPro" id="IPR036291">
    <property type="entry name" value="NAD(P)-bd_dom_sf"/>
</dbReference>
<evidence type="ECO:0000256" key="3">
    <source>
        <dbReference type="ARBA" id="ARBA00023027"/>
    </source>
</evidence>
<comment type="similarity">
    <text evidence="1">Belongs to the D-isomer specific 2-hydroxyacid dehydrogenase family.</text>
</comment>
<dbReference type="SUPFAM" id="SSF51735">
    <property type="entry name" value="NAD(P)-binding Rossmann-fold domains"/>
    <property type="match status" value="1"/>
</dbReference>
<dbReference type="InterPro" id="IPR006140">
    <property type="entry name" value="D-isomer_DH_NAD-bd"/>
</dbReference>
<dbReference type="PROSITE" id="PS51671">
    <property type="entry name" value="ACT"/>
    <property type="match status" value="1"/>
</dbReference>
<accession>A0ABR2VKJ4</accession>
<proteinExistence type="inferred from homology"/>
<reference evidence="6 7" key="1">
    <citation type="submission" date="2023-04" db="EMBL/GenBank/DDBJ databases">
        <title>Genome of Basidiobolus ranarum AG-B5.</title>
        <authorList>
            <person name="Stajich J.E."/>
            <person name="Carter-House D."/>
            <person name="Gryganskyi A."/>
        </authorList>
    </citation>
    <scope>NUCLEOTIDE SEQUENCE [LARGE SCALE GENOMIC DNA]</scope>
    <source>
        <strain evidence="6 7">AG-B5</strain>
    </source>
</reference>
<dbReference type="SUPFAM" id="SSF55021">
    <property type="entry name" value="ACT-like"/>
    <property type="match status" value="1"/>
</dbReference>
<dbReference type="Gene3D" id="3.40.50.720">
    <property type="entry name" value="NAD(P)-binding Rossmann-like Domain"/>
    <property type="match status" value="2"/>
</dbReference>
<keyword evidence="3" id="KW-0520">NAD</keyword>
<sequence length="243" mass="26485">MGMSVYFYDVLQLMPLGTAKTCESLDELLEKSDFVTLHVPETSETKNLIDKAELYKMRKGSYLINASRGTVVNIPELAAALRCGHLSGAAVDVYPQEPGANGEGFVSELQGCPNTILTPHIGGSTEEAQSMIGIEVAGAIIKYINYGTSLGAVNFPQVNLRAINANESKIIRVIHTHHNVPGVLKEVNNILAKHNVEKQICDSTGDIAYLMADLTISEGEEDLHKLYQRIGAIPETIMTRVLY</sequence>